<feature type="binding site" evidence="9">
    <location>
        <position position="291"/>
    </location>
    <ligand>
        <name>Zn(2+)</name>
        <dbReference type="ChEBI" id="CHEBI:29105"/>
    </ligand>
</feature>
<reference evidence="13" key="1">
    <citation type="submission" date="2014-12" db="EMBL/GenBank/DDBJ databases">
        <title>Insight into the proteome of Arion vulgaris.</title>
        <authorList>
            <person name="Aradska J."/>
            <person name="Bulat T."/>
            <person name="Smidak R."/>
            <person name="Sarate P."/>
            <person name="Gangsoo J."/>
            <person name="Sialana F."/>
            <person name="Bilban M."/>
            <person name="Lubec G."/>
        </authorList>
    </citation>
    <scope>NUCLEOTIDE SEQUENCE</scope>
    <source>
        <tissue evidence="13">Skin</tissue>
    </source>
</reference>
<feature type="region of interest" description="Disordered" evidence="10">
    <location>
        <begin position="391"/>
        <end position="419"/>
    </location>
</feature>
<dbReference type="Pfam" id="PF17146">
    <property type="entry name" value="PIN_6"/>
    <property type="match status" value="1"/>
</dbReference>
<evidence type="ECO:0000256" key="5">
    <source>
        <dbReference type="ARBA" id="ARBA00022801"/>
    </source>
</evidence>
<dbReference type="FunFam" id="3.40.50.1010:FF:000020">
    <property type="entry name" value="20S-pre-rRNA D-site endonuclease NOB1"/>
    <property type="match status" value="1"/>
</dbReference>
<dbReference type="InterPro" id="IPR014881">
    <property type="entry name" value="NOB1_Zn-bd"/>
</dbReference>
<evidence type="ECO:0000256" key="7">
    <source>
        <dbReference type="ARBA" id="ARBA00023242"/>
    </source>
</evidence>
<organism evidence="13">
    <name type="scientific">Arion vulgaris</name>
    <dbReference type="NCBI Taxonomy" id="1028688"/>
    <lineage>
        <taxon>Eukaryota</taxon>
        <taxon>Metazoa</taxon>
        <taxon>Spiralia</taxon>
        <taxon>Lophotrochozoa</taxon>
        <taxon>Mollusca</taxon>
        <taxon>Gastropoda</taxon>
        <taxon>Heterobranchia</taxon>
        <taxon>Euthyneura</taxon>
        <taxon>Panpulmonata</taxon>
        <taxon>Eupulmonata</taxon>
        <taxon>Stylommatophora</taxon>
        <taxon>Helicina</taxon>
        <taxon>Arionoidea</taxon>
        <taxon>Arionidae</taxon>
        <taxon>Arion</taxon>
    </lineage>
</organism>
<keyword evidence="3" id="KW-0540">Nuclease</keyword>
<dbReference type="PANTHER" id="PTHR12814">
    <property type="entry name" value="RNA-BINDING PROTEIN NOB1"/>
    <property type="match status" value="1"/>
</dbReference>
<keyword evidence="7 8" id="KW-0539">Nucleus</keyword>
<keyword evidence="6 8" id="KW-0862">Zinc</keyword>
<evidence type="ECO:0000256" key="10">
    <source>
        <dbReference type="SAM" id="MobiDB-lite"/>
    </source>
</evidence>
<dbReference type="InterPro" id="IPR036283">
    <property type="entry name" value="NOB1_Zf-like_sf"/>
</dbReference>
<dbReference type="PIRSF" id="PIRSF037125">
    <property type="entry name" value="D-site_20S_pre-rRNA_nuclease"/>
    <property type="match status" value="1"/>
</dbReference>
<dbReference type="PANTHER" id="PTHR12814:SF2">
    <property type="entry name" value="RNA-BINDING PROTEIN NOB1"/>
    <property type="match status" value="1"/>
</dbReference>
<feature type="region of interest" description="Disordered" evidence="10">
    <location>
        <begin position="130"/>
        <end position="154"/>
    </location>
</feature>
<proteinExistence type="inferred from homology"/>
<dbReference type="EMBL" id="HACG01020283">
    <property type="protein sequence ID" value="CEK67148.1"/>
    <property type="molecule type" value="Transcribed_RNA"/>
</dbReference>
<feature type="binding site" evidence="9">
    <location>
        <position position="276"/>
    </location>
    <ligand>
        <name>Zn(2+)</name>
        <dbReference type="ChEBI" id="CHEBI:29105"/>
    </ligand>
</feature>
<dbReference type="GO" id="GO:0030490">
    <property type="term" value="P:maturation of SSU-rRNA"/>
    <property type="evidence" value="ECO:0007669"/>
    <property type="project" value="TreeGrafter"/>
</dbReference>
<dbReference type="InterPro" id="IPR039907">
    <property type="entry name" value="NOB1"/>
</dbReference>
<dbReference type="Gene3D" id="3.40.50.1010">
    <property type="entry name" value="5'-nuclease"/>
    <property type="match status" value="1"/>
</dbReference>
<dbReference type="GO" id="GO:0030688">
    <property type="term" value="C:preribosome, small subunit precursor"/>
    <property type="evidence" value="ECO:0007669"/>
    <property type="project" value="TreeGrafter"/>
</dbReference>
<sequence>MAPKIQHVVADAGAFIRNAPLRVIAENVYTVPEVILESCDRATRRRLKLIPFDIKFKEPSADALSIVTSFAKKTGDYRTLSVVDLKVLALVYDLEKQFKGTDHLRKEPQNKTEWTVGSKTNVSGVTIASKQYEEGEALPSDQIGEKKETDSDDEEEYFDAIEALTDKIDSTELTDKNHIDNPTETLEIKDEEEEDEDEEQEDEEEDSDDGEGWITPANVMDVKRSMGVETSEPDSVSVGCLTTDFAMQNVLIQMGLNVLSIDGLLIKRAKSYVLRCFGCMRITKDASKQFCPHCGNKTLKRLSTTIEEDGSVRYWLAKNYTIRTRGTKYSLPRHQGGKHAMNPVLCEDQPKPDQRPPKKSLQKVDILSADIIADMSPFSVNDVTSRAAQLGIRSQQTLPQWSKRNPNENRKTSNKRKGK</sequence>
<evidence type="ECO:0000256" key="2">
    <source>
        <dbReference type="ARBA" id="ARBA00005858"/>
    </source>
</evidence>
<feature type="binding site" evidence="9">
    <location>
        <position position="279"/>
    </location>
    <ligand>
        <name>Zn(2+)</name>
        <dbReference type="ChEBI" id="CHEBI:29105"/>
    </ligand>
</feature>
<evidence type="ECO:0000256" key="4">
    <source>
        <dbReference type="ARBA" id="ARBA00022723"/>
    </source>
</evidence>
<comment type="similarity">
    <text evidence="2 8">Belongs to the NOB1 family.</text>
</comment>
<evidence type="ECO:0000259" key="11">
    <source>
        <dbReference type="Pfam" id="PF08772"/>
    </source>
</evidence>
<comment type="subcellular location">
    <subcellularLocation>
        <location evidence="1 8">Nucleus</location>
    </subcellularLocation>
</comment>
<feature type="region of interest" description="Disordered" evidence="10">
    <location>
        <begin position="329"/>
        <end position="361"/>
    </location>
</feature>
<protein>
    <recommendedName>
        <fullName evidence="8">RNA-binding protein NOB1</fullName>
    </recommendedName>
</protein>
<feature type="domain" description="Nin one binding (NOB1) Zn-ribbon-like" evidence="11">
    <location>
        <begin position="266"/>
        <end position="337"/>
    </location>
</feature>
<evidence type="ECO:0000313" key="13">
    <source>
        <dbReference type="EMBL" id="CEK67148.1"/>
    </source>
</evidence>
<dbReference type="AlphaFoldDB" id="A0A0B6ZF33"/>
<dbReference type="SUPFAM" id="SSF144206">
    <property type="entry name" value="NOB1 zinc finger-like"/>
    <property type="match status" value="1"/>
</dbReference>
<gene>
    <name evidence="13" type="primary">ORF61507</name>
</gene>
<dbReference type="CDD" id="cd09876">
    <property type="entry name" value="PIN_Nob1-like"/>
    <property type="match status" value="1"/>
</dbReference>
<feature type="binding site" evidence="9">
    <location>
        <position position="294"/>
    </location>
    <ligand>
        <name>Zn(2+)</name>
        <dbReference type="ChEBI" id="CHEBI:29105"/>
    </ligand>
</feature>
<evidence type="ECO:0000256" key="1">
    <source>
        <dbReference type="ARBA" id="ARBA00004123"/>
    </source>
</evidence>
<keyword evidence="5" id="KW-0378">Hydrolase</keyword>
<feature type="compositionally biased region" description="Polar residues" evidence="10">
    <location>
        <begin position="391"/>
        <end position="404"/>
    </location>
</feature>
<dbReference type="InterPro" id="IPR033411">
    <property type="entry name" value="Ribonuclease_PIN"/>
</dbReference>
<feature type="region of interest" description="Disordered" evidence="10">
    <location>
        <begin position="172"/>
        <end position="215"/>
    </location>
</feature>
<dbReference type="GO" id="GO:0004521">
    <property type="term" value="F:RNA endonuclease activity"/>
    <property type="evidence" value="ECO:0007669"/>
    <property type="project" value="UniProtKB-UniRule"/>
</dbReference>
<name>A0A0B6ZF33_9EUPU</name>
<evidence type="ECO:0000256" key="3">
    <source>
        <dbReference type="ARBA" id="ARBA00022722"/>
    </source>
</evidence>
<dbReference type="InterPro" id="IPR017117">
    <property type="entry name" value="Nob1_euk"/>
</dbReference>
<dbReference type="Gene3D" id="6.20.210.10">
    <property type="entry name" value="Nin one binding (NOB1), Zn-ribbon-like"/>
    <property type="match status" value="1"/>
</dbReference>
<feature type="compositionally biased region" description="Acidic residues" evidence="10">
    <location>
        <begin position="189"/>
        <end position="211"/>
    </location>
</feature>
<feature type="compositionally biased region" description="Basic and acidic residues" evidence="10">
    <location>
        <begin position="172"/>
        <end position="181"/>
    </location>
</feature>
<keyword evidence="4 8" id="KW-0479">Metal-binding</keyword>
<dbReference type="GO" id="GO:0046872">
    <property type="term" value="F:metal ion binding"/>
    <property type="evidence" value="ECO:0007669"/>
    <property type="project" value="UniProtKB-UniRule"/>
</dbReference>
<evidence type="ECO:0000256" key="9">
    <source>
        <dbReference type="PIRSR" id="PIRSR037125-1"/>
    </source>
</evidence>
<comment type="function">
    <text evidence="8">May play a role in mRNA degradation.</text>
</comment>
<feature type="domain" description="Ribonuclease PIN" evidence="12">
    <location>
        <begin position="8"/>
        <end position="94"/>
    </location>
</feature>
<dbReference type="Pfam" id="PF08772">
    <property type="entry name" value="Zn_ribbon_NOB1"/>
    <property type="match status" value="1"/>
</dbReference>
<accession>A0A0B6ZF33</accession>
<dbReference type="GO" id="GO:0005737">
    <property type="term" value="C:cytoplasm"/>
    <property type="evidence" value="ECO:0007669"/>
    <property type="project" value="UniProtKB-ARBA"/>
</dbReference>
<evidence type="ECO:0000256" key="8">
    <source>
        <dbReference type="PIRNR" id="PIRNR037125"/>
    </source>
</evidence>
<dbReference type="GO" id="GO:0031981">
    <property type="term" value="C:nuclear lumen"/>
    <property type="evidence" value="ECO:0007669"/>
    <property type="project" value="UniProtKB-ARBA"/>
</dbReference>
<dbReference type="GO" id="GO:0016787">
    <property type="term" value="F:hydrolase activity"/>
    <property type="evidence" value="ECO:0007669"/>
    <property type="project" value="UniProtKB-KW"/>
</dbReference>
<evidence type="ECO:0000259" key="12">
    <source>
        <dbReference type="Pfam" id="PF17146"/>
    </source>
</evidence>
<evidence type="ECO:0000256" key="6">
    <source>
        <dbReference type="ARBA" id="ARBA00022833"/>
    </source>
</evidence>